<evidence type="ECO:0000256" key="2">
    <source>
        <dbReference type="SAM" id="SignalP"/>
    </source>
</evidence>
<dbReference type="EMBL" id="LFZN01000091">
    <property type="protein sequence ID" value="KXS99484.1"/>
    <property type="molecule type" value="Genomic_DNA"/>
</dbReference>
<dbReference type="InterPro" id="IPR051057">
    <property type="entry name" value="PI-PLC_domain"/>
</dbReference>
<proteinExistence type="predicted"/>
<dbReference type="GO" id="GO:0008081">
    <property type="term" value="F:phosphoric diester hydrolase activity"/>
    <property type="evidence" value="ECO:0007669"/>
    <property type="project" value="InterPro"/>
</dbReference>
<gene>
    <name evidence="3" type="ORF">AC578_3771</name>
</gene>
<feature type="signal peptide" evidence="2">
    <location>
        <begin position="1"/>
        <end position="21"/>
    </location>
</feature>
<evidence type="ECO:0000313" key="4">
    <source>
        <dbReference type="Proteomes" id="UP000070133"/>
    </source>
</evidence>
<evidence type="ECO:0000256" key="1">
    <source>
        <dbReference type="SAM" id="MobiDB-lite"/>
    </source>
</evidence>
<keyword evidence="2" id="KW-0732">Signal</keyword>
<dbReference type="Proteomes" id="UP000070133">
    <property type="component" value="Unassembled WGS sequence"/>
</dbReference>
<dbReference type="PANTHER" id="PTHR13593:SF80">
    <property type="entry name" value="PLC-LIKE PHOSPHODIESTERASE"/>
    <property type="match status" value="1"/>
</dbReference>
<evidence type="ECO:0000313" key="3">
    <source>
        <dbReference type="EMBL" id="KXS99484.1"/>
    </source>
</evidence>
<sequence length="358" mass="37985">MLSQAFSALFLVSTAVRSVSAATACNNSPDLCSRQYNNVTYLGTHNAPFLRDASTDYSTSGNQFYNTSQQLSAGVRLLTAQVQTPDNSTSLHVCHTSCSLLDAGTLSSWLSEVKTWLDSNANEVVTILLVNGASASASDLAAAYTSSGLDSYAYTPAATSASSSTWPTLESLISNGTRAMNFIASLDENSAAPYLMNEFTYIAENRYDNTAPTNYTCDVDRPANKPTSEILSQGYMTLMNHFLYEQQLFNIQSPNESYASTTNAPSGRGGTGNLGDSANECTKVYGKAPNFLLVDFFNMGPSISTADRLNGVSSTTGRLSLPTTAPDESSSAASSFSISKTSTVCLGLSLALVAFMLL</sequence>
<protein>
    <recommendedName>
        <fullName evidence="5">Phosphatidylinositol-specific phospholipase C X domain-containing protein</fullName>
    </recommendedName>
</protein>
<organism evidence="3 4">
    <name type="scientific">Pseudocercospora eumusae</name>
    <dbReference type="NCBI Taxonomy" id="321146"/>
    <lineage>
        <taxon>Eukaryota</taxon>
        <taxon>Fungi</taxon>
        <taxon>Dikarya</taxon>
        <taxon>Ascomycota</taxon>
        <taxon>Pezizomycotina</taxon>
        <taxon>Dothideomycetes</taxon>
        <taxon>Dothideomycetidae</taxon>
        <taxon>Mycosphaerellales</taxon>
        <taxon>Mycosphaerellaceae</taxon>
        <taxon>Pseudocercospora</taxon>
    </lineage>
</organism>
<keyword evidence="4" id="KW-1185">Reference proteome</keyword>
<comment type="caution">
    <text evidence="3">The sequence shown here is derived from an EMBL/GenBank/DDBJ whole genome shotgun (WGS) entry which is preliminary data.</text>
</comment>
<dbReference type="PANTHER" id="PTHR13593">
    <property type="match status" value="1"/>
</dbReference>
<dbReference type="Gene3D" id="3.20.20.190">
    <property type="entry name" value="Phosphatidylinositol (PI) phosphodiesterase"/>
    <property type="match status" value="1"/>
</dbReference>
<name>A0A139HAL2_9PEZI</name>
<feature type="compositionally biased region" description="Polar residues" evidence="1">
    <location>
        <begin position="255"/>
        <end position="265"/>
    </location>
</feature>
<dbReference type="AlphaFoldDB" id="A0A139HAL2"/>
<evidence type="ECO:0008006" key="5">
    <source>
        <dbReference type="Google" id="ProtNLM"/>
    </source>
</evidence>
<reference evidence="3 4" key="1">
    <citation type="submission" date="2015-07" db="EMBL/GenBank/DDBJ databases">
        <title>Comparative genomics of the Sigatoka disease complex on banana suggests a link between parallel evolutionary changes in Pseudocercospora fijiensis and Pseudocercospora eumusae and increased virulence on the banana host.</title>
        <authorList>
            <person name="Chang T.-C."/>
            <person name="Salvucci A."/>
            <person name="Crous P.W."/>
            <person name="Stergiopoulos I."/>
        </authorList>
    </citation>
    <scope>NUCLEOTIDE SEQUENCE [LARGE SCALE GENOMIC DNA]</scope>
    <source>
        <strain evidence="3 4">CBS 114824</strain>
    </source>
</reference>
<dbReference type="GO" id="GO:0006629">
    <property type="term" value="P:lipid metabolic process"/>
    <property type="evidence" value="ECO:0007669"/>
    <property type="project" value="InterPro"/>
</dbReference>
<dbReference type="OrthoDB" id="7984201at2759"/>
<accession>A0A139HAL2</accession>
<dbReference type="InterPro" id="IPR017946">
    <property type="entry name" value="PLC-like_Pdiesterase_TIM-brl"/>
</dbReference>
<feature type="chain" id="PRO_5007806450" description="Phosphatidylinositol-specific phospholipase C X domain-containing protein" evidence="2">
    <location>
        <begin position="22"/>
        <end position="358"/>
    </location>
</feature>
<dbReference type="SUPFAM" id="SSF51695">
    <property type="entry name" value="PLC-like phosphodiesterases"/>
    <property type="match status" value="1"/>
</dbReference>
<dbReference type="Pfam" id="PF26146">
    <property type="entry name" value="PI-PLC_X"/>
    <property type="match status" value="1"/>
</dbReference>
<feature type="region of interest" description="Disordered" evidence="1">
    <location>
        <begin position="255"/>
        <end position="275"/>
    </location>
</feature>
<dbReference type="STRING" id="321146.A0A139HAL2"/>